<keyword evidence="9" id="KW-0732">Signal</keyword>
<dbReference type="GO" id="GO:0032259">
    <property type="term" value="P:methylation"/>
    <property type="evidence" value="ECO:0007669"/>
    <property type="project" value="UniProtKB-KW"/>
</dbReference>
<evidence type="ECO:0000259" key="11">
    <source>
        <dbReference type="PROSITE" id="PS51680"/>
    </source>
</evidence>
<dbReference type="PANTHER" id="PTHR23068">
    <property type="entry name" value="DNA CYTOSINE-5- -METHYLTRANSFERASE 3-RELATED"/>
    <property type="match status" value="1"/>
</dbReference>
<gene>
    <name evidence="12" type="ORF">SVIM_LOCUS492755</name>
</gene>
<feature type="signal peptide" evidence="9">
    <location>
        <begin position="1"/>
        <end position="17"/>
    </location>
</feature>
<dbReference type="InterPro" id="IPR050390">
    <property type="entry name" value="C5-Methyltransferase"/>
</dbReference>
<dbReference type="InterPro" id="IPR007275">
    <property type="entry name" value="YTH_domain"/>
</dbReference>
<feature type="region of interest" description="Disordered" evidence="8">
    <location>
        <begin position="160"/>
        <end position="230"/>
    </location>
</feature>
<keyword evidence="6" id="KW-0238">DNA-binding</keyword>
<keyword evidence="3" id="KW-0808">Transferase</keyword>
<dbReference type="PANTHER" id="PTHR23068:SF11">
    <property type="entry name" value="INACTIVE DNA (CYTOSINE-5)-METHYLTRANSFERASE DRM3-RELATED"/>
    <property type="match status" value="1"/>
</dbReference>
<feature type="chain" id="PRO_5026876323" description="YTH domain-containing protein" evidence="9">
    <location>
        <begin position="18"/>
        <end position="1507"/>
    </location>
</feature>
<dbReference type="CDD" id="cd21134">
    <property type="entry name" value="YTH"/>
    <property type="match status" value="1"/>
</dbReference>
<evidence type="ECO:0000256" key="6">
    <source>
        <dbReference type="ARBA" id="ARBA00023125"/>
    </source>
</evidence>
<feature type="region of interest" description="Disordered" evidence="8">
    <location>
        <begin position="1037"/>
        <end position="1063"/>
    </location>
</feature>
<evidence type="ECO:0000313" key="12">
    <source>
        <dbReference type="EMBL" id="VFU64263.1"/>
    </source>
</evidence>
<reference evidence="12" key="1">
    <citation type="submission" date="2019-03" db="EMBL/GenBank/DDBJ databases">
        <authorList>
            <person name="Mank J."/>
            <person name="Almeida P."/>
        </authorList>
    </citation>
    <scope>NUCLEOTIDE SEQUENCE</scope>
    <source>
        <strain evidence="12">78183</strain>
    </source>
</reference>
<comment type="subcellular location">
    <subcellularLocation>
        <location evidence="1">Nucleus</location>
    </subcellularLocation>
</comment>
<evidence type="ECO:0000256" key="9">
    <source>
        <dbReference type="SAM" id="SignalP"/>
    </source>
</evidence>
<dbReference type="EMBL" id="CAADRP010002262">
    <property type="protein sequence ID" value="VFU64263.1"/>
    <property type="molecule type" value="Genomic_DNA"/>
</dbReference>
<evidence type="ECO:0000256" key="2">
    <source>
        <dbReference type="ARBA" id="ARBA00022603"/>
    </source>
</evidence>
<keyword evidence="4" id="KW-0949">S-adenosyl-L-methionine</keyword>
<dbReference type="GO" id="GO:0003723">
    <property type="term" value="F:RNA binding"/>
    <property type="evidence" value="ECO:0007669"/>
    <property type="project" value="InterPro"/>
</dbReference>
<dbReference type="InterPro" id="IPR029063">
    <property type="entry name" value="SAM-dependent_MTases_sf"/>
</dbReference>
<dbReference type="Gene3D" id="3.10.590.10">
    <property type="entry name" value="ph1033 like domains"/>
    <property type="match status" value="1"/>
</dbReference>
<name>A0A6N2NDP6_SALVM</name>
<dbReference type="SUPFAM" id="SSF53335">
    <property type="entry name" value="S-adenosyl-L-methionine-dependent methyltransferases"/>
    <property type="match status" value="2"/>
</dbReference>
<dbReference type="PROSITE" id="PS51680">
    <property type="entry name" value="SAM_MT_DRM"/>
    <property type="match status" value="1"/>
</dbReference>
<evidence type="ECO:0000256" key="4">
    <source>
        <dbReference type="ARBA" id="ARBA00022691"/>
    </source>
</evidence>
<feature type="region of interest" description="Disordered" evidence="8">
    <location>
        <begin position="1077"/>
        <end position="1128"/>
    </location>
</feature>
<dbReference type="InterPro" id="IPR030380">
    <property type="entry name" value="SAM_MeTfrase_DRM"/>
</dbReference>
<feature type="compositionally biased region" description="Basic and acidic residues" evidence="8">
    <location>
        <begin position="1084"/>
        <end position="1113"/>
    </location>
</feature>
<organism evidence="12">
    <name type="scientific">Salix viminalis</name>
    <name type="common">Common osier</name>
    <name type="synonym">Basket willow</name>
    <dbReference type="NCBI Taxonomy" id="40686"/>
    <lineage>
        <taxon>Eukaryota</taxon>
        <taxon>Viridiplantae</taxon>
        <taxon>Streptophyta</taxon>
        <taxon>Embryophyta</taxon>
        <taxon>Tracheophyta</taxon>
        <taxon>Spermatophyta</taxon>
        <taxon>Magnoliopsida</taxon>
        <taxon>eudicotyledons</taxon>
        <taxon>Gunneridae</taxon>
        <taxon>Pentapetalae</taxon>
        <taxon>rosids</taxon>
        <taxon>fabids</taxon>
        <taxon>Malpighiales</taxon>
        <taxon>Salicaceae</taxon>
        <taxon>Saliceae</taxon>
        <taxon>Salix</taxon>
    </lineage>
</organism>
<feature type="compositionally biased region" description="Polar residues" evidence="8">
    <location>
        <begin position="217"/>
        <end position="230"/>
    </location>
</feature>
<dbReference type="GO" id="GO:0005634">
    <property type="term" value="C:nucleus"/>
    <property type="evidence" value="ECO:0007669"/>
    <property type="project" value="UniProtKB-SubCell"/>
</dbReference>
<keyword evidence="2" id="KW-0489">Methyltransferase</keyword>
<evidence type="ECO:0000256" key="7">
    <source>
        <dbReference type="ARBA" id="ARBA00023242"/>
    </source>
</evidence>
<dbReference type="GO" id="GO:0003677">
    <property type="term" value="F:DNA binding"/>
    <property type="evidence" value="ECO:0007669"/>
    <property type="project" value="UniProtKB-KW"/>
</dbReference>
<feature type="region of interest" description="Disordered" evidence="8">
    <location>
        <begin position="244"/>
        <end position="264"/>
    </location>
</feature>
<feature type="domain" description="YTH" evidence="10">
    <location>
        <begin position="369"/>
        <end position="510"/>
    </location>
</feature>
<feature type="compositionally biased region" description="Basic and acidic residues" evidence="8">
    <location>
        <begin position="569"/>
        <end position="592"/>
    </location>
</feature>
<feature type="compositionally biased region" description="Polar residues" evidence="8">
    <location>
        <begin position="199"/>
        <end position="208"/>
    </location>
</feature>
<dbReference type="Pfam" id="PF04146">
    <property type="entry name" value="YTH"/>
    <property type="match status" value="1"/>
</dbReference>
<dbReference type="GO" id="GO:0008168">
    <property type="term" value="F:methyltransferase activity"/>
    <property type="evidence" value="ECO:0007669"/>
    <property type="project" value="UniProtKB-KW"/>
</dbReference>
<dbReference type="PROSITE" id="PS50882">
    <property type="entry name" value="YTH"/>
    <property type="match status" value="1"/>
</dbReference>
<protein>
    <recommendedName>
        <fullName evidence="13">YTH domain-containing protein</fullName>
    </recommendedName>
</protein>
<evidence type="ECO:0000256" key="8">
    <source>
        <dbReference type="SAM" id="MobiDB-lite"/>
    </source>
</evidence>
<evidence type="ECO:0000256" key="3">
    <source>
        <dbReference type="ARBA" id="ARBA00022679"/>
    </source>
</evidence>
<feature type="compositionally biased region" description="Polar residues" evidence="8">
    <location>
        <begin position="594"/>
        <end position="603"/>
    </location>
</feature>
<dbReference type="Gene3D" id="3.40.50.150">
    <property type="entry name" value="Vaccinia Virus protein VP39"/>
    <property type="match status" value="2"/>
</dbReference>
<evidence type="ECO:0000256" key="5">
    <source>
        <dbReference type="ARBA" id="ARBA00022737"/>
    </source>
</evidence>
<evidence type="ECO:0008006" key="13">
    <source>
        <dbReference type="Google" id="ProtNLM"/>
    </source>
</evidence>
<keyword evidence="5" id="KW-0677">Repeat</keyword>
<accession>A0A6N2NDP6</accession>
<feature type="domain" description="SAM-dependent MTase DRM-type" evidence="11">
    <location>
        <begin position="1174"/>
        <end position="1506"/>
    </location>
</feature>
<feature type="region of interest" description="Disordered" evidence="8">
    <location>
        <begin position="560"/>
        <end position="603"/>
    </location>
</feature>
<evidence type="ECO:0000259" key="10">
    <source>
        <dbReference type="PROSITE" id="PS50882"/>
    </source>
</evidence>
<keyword evidence="7" id="KW-0539">Nucleus</keyword>
<sequence length="1507" mass="168827">MYGLIALLSSLIQGAEVNPLLTSPVAEQVEAMYNEGTPEFVAGQGLLYPAATNYGYYCTGFETPVEWEDHQKFFGVDGPEIQYSGAQTESLPYVYYTPSYGYAQSPYNPYNPYIPGAMLGIDGPYAGAPQYYPISPYQDPVSSSGYISVAVQPEVFPNGLADPLVDTSMSRSGRPDRRSFKHGVSSSSAAFARNVPRPASNQTNSSYRISEGPKTNVGPSKQSMTHGGVSTSSILTQASLHTLQGRNASGPTRPFDKISNGKVQSHQNQLKITLPVNNGFSNFGSSAYGRTSVDRLQSKTHDGRALSDWNGNVELLGEQNRGPRTNKLKNQSAVKAYTAKVGDVNGLGNIIIQTNQYNKDDFSTDYLDAKFFVIKSYSEDDVHKSIKYNVWSSTPHGNKKLQTAFEDAQKLAAGRPRGCPIFLFFSVNASGQFCGVAEMIGPVDLHRDMDFWQQDKWSGSFLVKWHIIKDIPNSSLRHIILVNNESKPVTNSRDTQEIMYKQGLEMLKIFKNQPLKTSILDDFMYYENRQKIMQEEKGRLMFKSFRSPLFIPALNPAIKLNGHAKHPPHKDESMKHNDLNSTKKTDENKNEKNMNPNDCNSWKQVETNKGEKVMDHNDHNSLTNTGTSATEQLYSDVTISSRGKDSGQVTVDSDDNIGSVLKIGSLDIDPKQTESNSLLSAANKSAFFVTVGSMPVKVNGMSESSGFLRVGTIPLDPRSVQLDKDGAFGKLGSKSGKYRNVVGNKETKGKAGLINCREVIHVKVVSNFEMEDPNRSRSRSSSDWNDNSKNLIKPKHEKLDFDLSFESLQSSEVGDNVASSSRSYLRSFFTEMGYSPSLVDRVIEENGEDNVDLLLEILMECSGSQKPKSQPPDSLDCLFDDRGSSNPLKYSAVTGVKEEPDVFDEVYDDKRVSLLKMKFPAKDVEYAMDKLGENAPINEIMDFIIAAQIANNINRETEDMPDIDVENKEDINDETLYGTMDKTLCLLDMGFSENEISLAIDKFGSDIPITELANAICAHQLGETYVIKTKYSENSTASCSSAADDSRSFGVETENGTRHHHSFGRVKSETEDCRRDTILLSRDTNTKETRKGKRPRQEHIEGYQETQPRHDGLEGNCAGEQPKQEYDYGSSSYFEPEKEYDYGSSSYFEPEWVEEKVNSDTTTFGMPKPFRSNPCKILDQIAAKPPYFFYGNVATASSDTWEKISQFLYGIEPEFVDAQFFSALRRREGYIHNLPTENRSHVLPKSPIALEDLMPSTKKWWPSWDARKKMSCRNFDSRGSSQLCDMLGRMLDDSRGLLSAEQQRDLLRHCQALNLMWVGPNKLTPMEPAHLEKALGYPLNHTLIADYPLTERMYSLRYSFQTDTLGYHLSVLKSIFPQGITVLSLFSGIGGAEITLHRLGIHLKGVVSVETSETNRRVLKRWWCSTGQTGRLEQIEDIRKLTSSAIERLIEKFGCFDFVICQNSFTQPSNIPRVGPGAESQQYFDFTLFNEFVRVLQRVRSAIERKR</sequence>
<evidence type="ECO:0000256" key="1">
    <source>
        <dbReference type="ARBA" id="ARBA00004123"/>
    </source>
</evidence>
<proteinExistence type="predicted"/>